<proteinExistence type="predicted"/>
<dbReference type="RefSeq" id="WP_146921097.1">
    <property type="nucleotide sequence ID" value="NZ_VORW01000028.1"/>
</dbReference>
<name>A0A5C7A8A7_9BACT</name>
<dbReference type="Proteomes" id="UP000321935">
    <property type="component" value="Unassembled WGS sequence"/>
</dbReference>
<protein>
    <submittedName>
        <fullName evidence="1">Uncharacterized protein</fullName>
    </submittedName>
</protein>
<evidence type="ECO:0000313" key="2">
    <source>
        <dbReference type="Proteomes" id="UP000321935"/>
    </source>
</evidence>
<organism evidence="1 2">
    <name type="scientific">Algoriphagus aquimarinus</name>
    <dbReference type="NCBI Taxonomy" id="237018"/>
    <lineage>
        <taxon>Bacteria</taxon>
        <taxon>Pseudomonadati</taxon>
        <taxon>Bacteroidota</taxon>
        <taxon>Cytophagia</taxon>
        <taxon>Cytophagales</taxon>
        <taxon>Cyclobacteriaceae</taxon>
        <taxon>Algoriphagus</taxon>
    </lineage>
</organism>
<comment type="caution">
    <text evidence="1">The sequence shown here is derived from an EMBL/GenBank/DDBJ whole genome shotgun (WGS) entry which is preliminary data.</text>
</comment>
<dbReference type="OrthoDB" id="838634at2"/>
<gene>
    <name evidence="1" type="ORF">ESV85_20915</name>
</gene>
<reference evidence="1 2" key="1">
    <citation type="submission" date="2019-08" db="EMBL/GenBank/DDBJ databases">
        <title>Genomes sequence of Algoriphagus aquimarinus ACAM450.</title>
        <authorList>
            <person name="Bowman J.P."/>
        </authorList>
    </citation>
    <scope>NUCLEOTIDE SEQUENCE [LARGE SCALE GENOMIC DNA]</scope>
    <source>
        <strain evidence="1 2">ACAM 450</strain>
    </source>
</reference>
<sequence>MNQGRHSSPSEMLLESLDEILFSARQCLDYRKTNSSIWPNPHAIGGTLGFPATLLLFSIVDTIGSYYDNFEVPCDGKRITIKPDKVKSHFYILNSHLFNLNLSEVDFEQIFSAIRNKLSHNSLIGGEILLHPGKKAPFIESKSIRGKGRYTVYLNGFYEACESAINKFKIEMPTRVPSSFHGQKFYVKE</sequence>
<dbReference type="AlphaFoldDB" id="A0A5C7A8A7"/>
<dbReference type="EMBL" id="VORW01000028">
    <property type="protein sequence ID" value="TXE02961.1"/>
    <property type="molecule type" value="Genomic_DNA"/>
</dbReference>
<evidence type="ECO:0000313" key="1">
    <source>
        <dbReference type="EMBL" id="TXE02961.1"/>
    </source>
</evidence>
<accession>A0A5C7A8A7</accession>